<evidence type="ECO:0000313" key="16">
    <source>
        <dbReference type="EMBL" id="MBK1837872.1"/>
    </source>
</evidence>
<evidence type="ECO:0000256" key="9">
    <source>
        <dbReference type="ARBA" id="ARBA00034808"/>
    </source>
</evidence>
<dbReference type="PROSITE" id="PS51198">
    <property type="entry name" value="UVRD_HELICASE_ATP_BIND"/>
    <property type="match status" value="1"/>
</dbReference>
<sequence length="787" mass="86718">MSDAYDDDPLSHAAPAAAGSTSGFPRESFPAAQRFAYLDGLNPTQRAAVEALDGPVLVLAGAGTGKTRVLTTRLAHLLMTRRAAAFQILAVTFTNKAAREMRERVGHLMGIEPEGWWLGTFHALAARILRRHAELVGLKSNFTILDTDDQVRLIKQLLQAENIDSKKWPPRQVLGAIERWKDRGLTPDRLADADGGDVAGGRVVAIYRAYQERLRTLNACDFGDLLLHNLAIFQNNPDVLAEYHRKFKYLLVDEYQDTNVAQYLWLRILSQAHKNICCVGDEDQSIYAWRGAEIGNILRFETDFPGATIIKLEQNYRSTGHILAAASGLIANNQGRLGKTLWTEADGGEPIKVKAVWDGEEEARWVGEEIEGLQRKGTPLSQIAVLVRAGFQTREFEERFITLGMPYKMLGGPRFYERQEIRDALAYFRVVNSGDDDLAFERIVNLPKRGVGPAAMQSLYTAARARGLSLTEAGWALTETDELKPKLRATLRGLLQDFFRWRTLMETVPHTELARTVLDESGYTRMWQEDKTPEAPGRLENLKELITAMAEFENLPGFLEHVALVMENAEAAGVEQVTVMTLHGAKGLEFDHVFLPGWEEGVFPNQRALDETGIAGLEEERRLAYVGLTRARRRAYVSHAANRRLYGNWVSAVPSRFVEEIPQDNVEAEAANGLFAGSGGRGSFGGGSGSYGAGGSAGGFAGGGFQFRGSTRQAPAPKTITLDQGAYAVAPRPRPDAPFAKGARVFHQKFGYGTVVAVAEDKLEIDFDHSGNKKVMDSFVVPADKAG</sequence>
<dbReference type="Proteomes" id="UP000652760">
    <property type="component" value="Unassembled WGS sequence"/>
</dbReference>
<dbReference type="InterPro" id="IPR027417">
    <property type="entry name" value="P-loop_NTPase"/>
</dbReference>
<evidence type="ECO:0000256" key="10">
    <source>
        <dbReference type="ARBA" id="ARBA00034923"/>
    </source>
</evidence>
<dbReference type="CDD" id="cd18807">
    <property type="entry name" value="SF1_C_UvrD"/>
    <property type="match status" value="1"/>
</dbReference>
<dbReference type="EMBL" id="JAENHM010000030">
    <property type="protein sequence ID" value="MBK1837872.1"/>
    <property type="molecule type" value="Genomic_DNA"/>
</dbReference>
<dbReference type="InterPro" id="IPR014016">
    <property type="entry name" value="UvrD-like_ATP-bd"/>
</dbReference>
<feature type="domain" description="UvrD-like helicase C-terminal" evidence="15">
    <location>
        <begin position="320"/>
        <end position="587"/>
    </location>
</feature>
<dbReference type="Gene3D" id="3.40.50.300">
    <property type="entry name" value="P-loop containing nucleotide triphosphate hydrolases"/>
    <property type="match status" value="2"/>
</dbReference>
<dbReference type="Pfam" id="PF13361">
    <property type="entry name" value="UvrD_C"/>
    <property type="match status" value="1"/>
</dbReference>
<dbReference type="Gene3D" id="1.10.10.160">
    <property type="match status" value="1"/>
</dbReference>
<keyword evidence="2 12" id="KW-0547">Nucleotide-binding</keyword>
<dbReference type="PANTHER" id="PTHR11070:SF2">
    <property type="entry name" value="ATP-DEPENDENT DNA HELICASE SRS2"/>
    <property type="match status" value="1"/>
</dbReference>
<evidence type="ECO:0000256" key="5">
    <source>
        <dbReference type="ARBA" id="ARBA00022840"/>
    </source>
</evidence>
<dbReference type="RefSeq" id="WP_200192840.1">
    <property type="nucleotide sequence ID" value="NZ_JAENHM010000030.1"/>
</dbReference>
<comment type="caution">
    <text evidence="16">The sequence shown here is derived from an EMBL/GenBank/DDBJ whole genome shotgun (WGS) entry which is preliminary data.</text>
</comment>
<organism evidence="16 17">
    <name type="scientific">Azospirillum endophyticum</name>
    <dbReference type="NCBI Taxonomy" id="2800326"/>
    <lineage>
        <taxon>Bacteria</taxon>
        <taxon>Pseudomonadati</taxon>
        <taxon>Pseudomonadota</taxon>
        <taxon>Alphaproteobacteria</taxon>
        <taxon>Rhodospirillales</taxon>
        <taxon>Azospirillaceae</taxon>
        <taxon>Azospirillum</taxon>
    </lineage>
</organism>
<dbReference type="EC" id="5.6.2.4" evidence="9"/>
<evidence type="ECO:0000256" key="2">
    <source>
        <dbReference type="ARBA" id="ARBA00022741"/>
    </source>
</evidence>
<proteinExistence type="inferred from homology"/>
<evidence type="ECO:0000256" key="13">
    <source>
        <dbReference type="SAM" id="MobiDB-lite"/>
    </source>
</evidence>
<evidence type="ECO:0000256" key="4">
    <source>
        <dbReference type="ARBA" id="ARBA00022806"/>
    </source>
</evidence>
<evidence type="ECO:0000259" key="15">
    <source>
        <dbReference type="PROSITE" id="PS51217"/>
    </source>
</evidence>
<evidence type="ECO:0000256" key="11">
    <source>
        <dbReference type="ARBA" id="ARBA00048988"/>
    </source>
</evidence>
<evidence type="ECO:0000256" key="8">
    <source>
        <dbReference type="ARBA" id="ARBA00034617"/>
    </source>
</evidence>
<keyword evidence="3 12" id="KW-0378">Hydrolase</keyword>
<dbReference type="InterPro" id="IPR013986">
    <property type="entry name" value="DExx_box_DNA_helicase_dom_sf"/>
</dbReference>
<feature type="binding site" evidence="12">
    <location>
        <begin position="60"/>
        <end position="67"/>
    </location>
    <ligand>
        <name>ATP</name>
        <dbReference type="ChEBI" id="CHEBI:30616"/>
    </ligand>
</feature>
<comment type="catalytic activity">
    <reaction evidence="11">
        <text>ATP + H2O = ADP + phosphate + H(+)</text>
        <dbReference type="Rhea" id="RHEA:13065"/>
        <dbReference type="ChEBI" id="CHEBI:15377"/>
        <dbReference type="ChEBI" id="CHEBI:15378"/>
        <dbReference type="ChEBI" id="CHEBI:30616"/>
        <dbReference type="ChEBI" id="CHEBI:43474"/>
        <dbReference type="ChEBI" id="CHEBI:456216"/>
        <dbReference type="EC" id="5.6.2.4"/>
    </reaction>
</comment>
<keyword evidence="6" id="KW-0238">DNA-binding</keyword>
<evidence type="ECO:0000256" key="1">
    <source>
        <dbReference type="ARBA" id="ARBA00009922"/>
    </source>
</evidence>
<keyword evidence="5 12" id="KW-0067">ATP-binding</keyword>
<comment type="catalytic activity">
    <reaction evidence="8">
        <text>Couples ATP hydrolysis with the unwinding of duplex DNA by translocating in the 3'-5' direction.</text>
        <dbReference type="EC" id="5.6.2.4"/>
    </reaction>
</comment>
<comment type="similarity">
    <text evidence="1">Belongs to the helicase family. UvrD subfamily.</text>
</comment>
<dbReference type="PANTHER" id="PTHR11070">
    <property type="entry name" value="UVRD / RECB / PCRA DNA HELICASE FAMILY MEMBER"/>
    <property type="match status" value="1"/>
</dbReference>
<gene>
    <name evidence="16" type="ORF">JHL17_10645</name>
</gene>
<evidence type="ECO:0000256" key="6">
    <source>
        <dbReference type="ARBA" id="ARBA00023125"/>
    </source>
</evidence>
<evidence type="ECO:0000259" key="14">
    <source>
        <dbReference type="PROSITE" id="PS51198"/>
    </source>
</evidence>
<name>A0ABS1F3J6_9PROT</name>
<dbReference type="Gene3D" id="1.10.486.10">
    <property type="entry name" value="PCRA, domain 4"/>
    <property type="match status" value="1"/>
</dbReference>
<keyword evidence="17" id="KW-1185">Reference proteome</keyword>
<dbReference type="InterPro" id="IPR000212">
    <property type="entry name" value="DNA_helicase_UvrD/REP"/>
</dbReference>
<protein>
    <recommendedName>
        <fullName evidence="9">DNA 3'-5' helicase</fullName>
        <ecNumber evidence="9">5.6.2.4</ecNumber>
    </recommendedName>
    <alternativeName>
        <fullName evidence="10">DNA 3'-5' helicase II</fullName>
    </alternativeName>
</protein>
<feature type="region of interest" description="Disordered" evidence="13">
    <location>
        <begin position="1"/>
        <end position="25"/>
    </location>
</feature>
<keyword evidence="7" id="KW-0413">Isomerase</keyword>
<dbReference type="Pfam" id="PF00580">
    <property type="entry name" value="UvrD-helicase"/>
    <property type="match status" value="1"/>
</dbReference>
<evidence type="ECO:0000313" key="17">
    <source>
        <dbReference type="Proteomes" id="UP000652760"/>
    </source>
</evidence>
<dbReference type="CDD" id="cd17932">
    <property type="entry name" value="DEXQc_UvrD"/>
    <property type="match status" value="1"/>
</dbReference>
<dbReference type="SUPFAM" id="SSF52540">
    <property type="entry name" value="P-loop containing nucleoside triphosphate hydrolases"/>
    <property type="match status" value="1"/>
</dbReference>
<dbReference type="InterPro" id="IPR014017">
    <property type="entry name" value="DNA_helicase_UvrD-like_C"/>
</dbReference>
<accession>A0ABS1F3J6</accession>
<dbReference type="PROSITE" id="PS51217">
    <property type="entry name" value="UVRD_HELICASE_CTER"/>
    <property type="match status" value="1"/>
</dbReference>
<feature type="domain" description="UvrD-like helicase ATP-binding" evidence="14">
    <location>
        <begin position="39"/>
        <end position="319"/>
    </location>
</feature>
<evidence type="ECO:0000256" key="7">
    <source>
        <dbReference type="ARBA" id="ARBA00023235"/>
    </source>
</evidence>
<reference evidence="17" key="1">
    <citation type="submission" date="2021-01" db="EMBL/GenBank/DDBJ databases">
        <title>Genome public.</title>
        <authorList>
            <person name="Liu C."/>
            <person name="Sun Q."/>
        </authorList>
    </citation>
    <scope>NUCLEOTIDE SEQUENCE [LARGE SCALE GENOMIC DNA]</scope>
    <source>
        <strain evidence="17">YIM B02556</strain>
    </source>
</reference>
<evidence type="ECO:0000256" key="12">
    <source>
        <dbReference type="PROSITE-ProRule" id="PRU00560"/>
    </source>
</evidence>
<evidence type="ECO:0000256" key="3">
    <source>
        <dbReference type="ARBA" id="ARBA00022801"/>
    </source>
</evidence>
<keyword evidence="4 12" id="KW-0347">Helicase</keyword>